<comment type="caution">
    <text evidence="1">The sequence shown here is derived from an EMBL/GenBank/DDBJ whole genome shotgun (WGS) entry which is preliminary data.</text>
</comment>
<reference evidence="1 2" key="1">
    <citation type="submission" date="2015-04" db="EMBL/GenBank/DDBJ databases">
        <title>The draft genome sequence of Roseovarius sp.R12b.</title>
        <authorList>
            <person name="Li G."/>
            <person name="Lai Q."/>
            <person name="Shao Z."/>
            <person name="Yan P."/>
        </authorList>
    </citation>
    <scope>NUCLEOTIDE SEQUENCE [LARGE SCALE GENOMIC DNA]</scope>
    <source>
        <strain evidence="1 2">R12B</strain>
    </source>
</reference>
<dbReference type="OrthoDB" id="9816064at2"/>
<dbReference type="STRING" id="1641875.XM53_01610"/>
<dbReference type="PANTHER" id="PTHR40267">
    <property type="entry name" value="BLR3294 PROTEIN"/>
    <property type="match status" value="1"/>
</dbReference>
<dbReference type="InterPro" id="IPR053714">
    <property type="entry name" value="Iso_Racemase_Enz_sf"/>
</dbReference>
<evidence type="ECO:0000313" key="2">
    <source>
        <dbReference type="Proteomes" id="UP000051295"/>
    </source>
</evidence>
<dbReference type="InterPro" id="IPR026286">
    <property type="entry name" value="MaiA/AMDase"/>
</dbReference>
<evidence type="ECO:0000313" key="1">
    <source>
        <dbReference type="EMBL" id="KRS14444.1"/>
    </source>
</evidence>
<dbReference type="Pfam" id="PF17645">
    <property type="entry name" value="Amdase"/>
    <property type="match status" value="1"/>
</dbReference>
<accession>A0A0T5P002</accession>
<sequence length="249" mass="26390">MKYDLDTGMGTRIGLVVLSTDETLETEARHVLSGRDVAAHHTRIFSDNEVTAENLISMQERMAASAALLPGELDAVGYGCTSASALMGPDLVEGQVQLAHPGVPVTNPISAVVAGLRALNASRIAMVTPYSAQVIAPMRNFLESRGIEVVHNLSFGETDDRRVARITESSTHAAVTEAARAKGVQAIFTSCTNLRTFGVIDALESELGLPVISSNQALIWHVLGRAGTDARGWGPGRLFQTEGVRTAVA</sequence>
<dbReference type="PANTHER" id="PTHR40267:SF1">
    <property type="entry name" value="BLR3294 PROTEIN"/>
    <property type="match status" value="1"/>
</dbReference>
<dbReference type="PATRIC" id="fig|1641875.4.peg.1411"/>
<proteinExistence type="predicted"/>
<organism evidence="1 2">
    <name type="scientific">Roseovarius atlanticus</name>
    <dbReference type="NCBI Taxonomy" id="1641875"/>
    <lineage>
        <taxon>Bacteria</taxon>
        <taxon>Pseudomonadati</taxon>
        <taxon>Pseudomonadota</taxon>
        <taxon>Alphaproteobacteria</taxon>
        <taxon>Rhodobacterales</taxon>
        <taxon>Roseobacteraceae</taxon>
        <taxon>Roseovarius</taxon>
    </lineage>
</organism>
<keyword evidence="2" id="KW-1185">Reference proteome</keyword>
<dbReference type="RefSeq" id="WP_057789599.1">
    <property type="nucleotide sequence ID" value="NZ_LAXJ01000002.1"/>
</dbReference>
<gene>
    <name evidence="1" type="ORF">XM53_01610</name>
</gene>
<dbReference type="Proteomes" id="UP000051295">
    <property type="component" value="Unassembled WGS sequence"/>
</dbReference>
<name>A0A0T5P002_9RHOB</name>
<dbReference type="Gene3D" id="3.40.50.12500">
    <property type="match status" value="1"/>
</dbReference>
<dbReference type="EMBL" id="LAXJ01000002">
    <property type="protein sequence ID" value="KRS14444.1"/>
    <property type="molecule type" value="Genomic_DNA"/>
</dbReference>
<dbReference type="PIRSF" id="PIRSF015736">
    <property type="entry name" value="MI"/>
    <property type="match status" value="1"/>
</dbReference>
<protein>
    <submittedName>
        <fullName evidence="1">Asp/Glu racemase</fullName>
    </submittedName>
</protein>
<dbReference type="AlphaFoldDB" id="A0A0T5P002"/>